<dbReference type="KEGG" id="goe:100906460"/>
<comment type="similarity">
    <text evidence="2 11">Belongs to the AAA ATPase family.</text>
</comment>
<dbReference type="PANTHER" id="PTHR23077">
    <property type="entry name" value="AAA-FAMILY ATPASE"/>
    <property type="match status" value="1"/>
</dbReference>
<dbReference type="SUPFAM" id="SSF52540">
    <property type="entry name" value="P-loop containing nucleoside triphosphate hydrolases"/>
    <property type="match status" value="2"/>
</dbReference>
<keyword evidence="5" id="KW-0378">Hydrolase</keyword>
<accession>A0AAJ6QWV4</accession>
<evidence type="ECO:0000256" key="6">
    <source>
        <dbReference type="ARBA" id="ARBA00022840"/>
    </source>
</evidence>
<keyword evidence="4 11" id="KW-0547">Nucleotide-binding</keyword>
<dbReference type="InterPro" id="IPR003960">
    <property type="entry name" value="ATPase_AAA_CS"/>
</dbReference>
<dbReference type="Gene3D" id="3.40.50.300">
    <property type="entry name" value="P-loop containing nucleotide triphosphate hydrolases"/>
    <property type="match status" value="2"/>
</dbReference>
<dbReference type="GO" id="GO:0016887">
    <property type="term" value="F:ATP hydrolysis activity"/>
    <property type="evidence" value="ECO:0007669"/>
    <property type="project" value="InterPro"/>
</dbReference>
<name>A0AAJ6QWV4_9ACAR</name>
<evidence type="ECO:0000256" key="4">
    <source>
        <dbReference type="ARBA" id="ARBA00022741"/>
    </source>
</evidence>
<feature type="domain" description="AAA+ ATPase" evidence="12">
    <location>
        <begin position="385"/>
        <end position="523"/>
    </location>
</feature>
<evidence type="ECO:0000256" key="5">
    <source>
        <dbReference type="ARBA" id="ARBA00022801"/>
    </source>
</evidence>
<evidence type="ECO:0000256" key="3">
    <source>
        <dbReference type="ARBA" id="ARBA00022593"/>
    </source>
</evidence>
<keyword evidence="3" id="KW-0962">Peroxisome biogenesis</keyword>
<dbReference type="InterPro" id="IPR027417">
    <property type="entry name" value="P-loop_NTPase"/>
</dbReference>
<dbReference type="GO" id="GO:0005778">
    <property type="term" value="C:peroxisomal membrane"/>
    <property type="evidence" value="ECO:0007669"/>
    <property type="project" value="TreeGrafter"/>
</dbReference>
<keyword evidence="6 11" id="KW-0067">ATP-binding</keyword>
<evidence type="ECO:0000256" key="8">
    <source>
        <dbReference type="ARBA" id="ARBA00034811"/>
    </source>
</evidence>
<evidence type="ECO:0000256" key="10">
    <source>
        <dbReference type="ARBA" id="ARBA00048778"/>
    </source>
</evidence>
<dbReference type="GO" id="GO:0005524">
    <property type="term" value="F:ATP binding"/>
    <property type="evidence" value="ECO:0007669"/>
    <property type="project" value="UniProtKB-KW"/>
</dbReference>
<evidence type="ECO:0000256" key="7">
    <source>
        <dbReference type="ARBA" id="ARBA00023136"/>
    </source>
</evidence>
<evidence type="ECO:0000256" key="2">
    <source>
        <dbReference type="ARBA" id="ARBA00006914"/>
    </source>
</evidence>
<dbReference type="Proteomes" id="UP000694867">
    <property type="component" value="Unplaced"/>
</dbReference>
<dbReference type="InterPro" id="IPR050168">
    <property type="entry name" value="AAA_ATPase_domain"/>
</dbReference>
<dbReference type="GO" id="GO:0016558">
    <property type="term" value="P:protein import into peroxisome matrix"/>
    <property type="evidence" value="ECO:0007669"/>
    <property type="project" value="TreeGrafter"/>
</dbReference>
<evidence type="ECO:0000256" key="1">
    <source>
        <dbReference type="ARBA" id="ARBA00004370"/>
    </source>
</evidence>
<dbReference type="FunFam" id="3.40.50.300:FF:000109">
    <property type="entry name" value="Peroxisomal biogenesis factor 6"/>
    <property type="match status" value="1"/>
</dbReference>
<dbReference type="RefSeq" id="XP_003746632.2">
    <property type="nucleotide sequence ID" value="XM_003746584.2"/>
</dbReference>
<organism evidence="13 14">
    <name type="scientific">Galendromus occidentalis</name>
    <name type="common">western predatory mite</name>
    <dbReference type="NCBI Taxonomy" id="34638"/>
    <lineage>
        <taxon>Eukaryota</taxon>
        <taxon>Metazoa</taxon>
        <taxon>Ecdysozoa</taxon>
        <taxon>Arthropoda</taxon>
        <taxon>Chelicerata</taxon>
        <taxon>Arachnida</taxon>
        <taxon>Acari</taxon>
        <taxon>Parasitiformes</taxon>
        <taxon>Mesostigmata</taxon>
        <taxon>Gamasina</taxon>
        <taxon>Phytoseioidea</taxon>
        <taxon>Phytoseiidae</taxon>
        <taxon>Typhlodrominae</taxon>
        <taxon>Galendromus</taxon>
    </lineage>
</organism>
<dbReference type="Pfam" id="PF00004">
    <property type="entry name" value="AAA"/>
    <property type="match status" value="2"/>
</dbReference>
<evidence type="ECO:0000256" key="9">
    <source>
        <dbReference type="ARBA" id="ARBA00034920"/>
    </source>
</evidence>
<comment type="catalytic activity">
    <reaction evidence="10">
        <text>ATP + H2O = ADP + phosphate + H(+)</text>
        <dbReference type="Rhea" id="RHEA:13065"/>
        <dbReference type="ChEBI" id="CHEBI:15377"/>
        <dbReference type="ChEBI" id="CHEBI:15378"/>
        <dbReference type="ChEBI" id="CHEBI:30616"/>
        <dbReference type="ChEBI" id="CHEBI:43474"/>
        <dbReference type="ChEBI" id="CHEBI:456216"/>
    </reaction>
    <physiologicalReaction direction="left-to-right" evidence="10">
        <dbReference type="Rhea" id="RHEA:13066"/>
    </physiologicalReaction>
</comment>
<keyword evidence="7" id="KW-0472">Membrane</keyword>
<sequence>MLHHHFRKPRLLSVGDVIAISKQNFQSSRTRIDKSHSDKPPVYIVVQALTDNDHESLWVQKGETSLVLNKEVPSRIPTLAKTPPFHPIFNTGESIFRKIQGMARFIEKSIDGRESRRNDLLFLISGPSKSGKTLAVRTIAHGLGLQLRTINGDDLTGDTASTAEKRIKNCLEETNSYGSCVLHLKKVDLIFDHIQDKQDSRLSHSFAKTLRQLVFNEANGKKPIVVIMTTSNVTRIPSEVTAAILSRVEMKNISKEETIDVLKTLLSESPCSSLFDWKAVASMMGGSLLGNLVDFASSTQLCMTKRLEEIGSSEEAELCGPLLSMEDAMNALKRIQMESSKNVGAPQIPSVKWSDIGGLEEAKKNILDTVQSPLRHFRIAHSSLSRSGVLLYGPPGTGKTLLAKAVATECSMNFLSVKGPELINMYVGQSEENVRRVFEKARSVEPCIIFFDELDSLAPRRGGSADSGGVLDRVVSQLLAEMDGMAKSEQVFVIGATNRPDLLDPAVLRPGRLDRLIYVDIPEEPEVKLKVLKALTRKMQLDSVDLEAVSVRCPKTFTGADLYSLCATAYTSAMARCIEANESVVVVTDEDFRAALVETKPSVGDDELAHYRNLRKQFGS</sequence>
<reference evidence="14" key="1">
    <citation type="submission" date="2025-08" db="UniProtKB">
        <authorList>
            <consortium name="RefSeq"/>
        </authorList>
    </citation>
    <scope>IDENTIFICATION</scope>
</reference>
<dbReference type="InterPro" id="IPR003593">
    <property type="entry name" value="AAA+_ATPase"/>
</dbReference>
<dbReference type="AlphaFoldDB" id="A0AAJ6QWV4"/>
<protein>
    <recommendedName>
        <fullName evidence="8">Peroxisomal ATPase PEX6</fullName>
    </recommendedName>
    <alternativeName>
        <fullName evidence="9">Peroxin-6</fullName>
    </alternativeName>
</protein>
<feature type="domain" description="AAA+ ATPase" evidence="12">
    <location>
        <begin position="118"/>
        <end position="254"/>
    </location>
</feature>
<dbReference type="PANTHER" id="PTHR23077:SF9">
    <property type="entry name" value="PEROXISOMAL ATPASE PEX6"/>
    <property type="match status" value="1"/>
</dbReference>
<gene>
    <name evidence="14" type="primary">LOC100906460</name>
</gene>
<evidence type="ECO:0000256" key="11">
    <source>
        <dbReference type="RuleBase" id="RU003651"/>
    </source>
</evidence>
<proteinExistence type="inferred from homology"/>
<dbReference type="GO" id="GO:0005829">
    <property type="term" value="C:cytosol"/>
    <property type="evidence" value="ECO:0007669"/>
    <property type="project" value="TreeGrafter"/>
</dbReference>
<evidence type="ECO:0000313" key="14">
    <source>
        <dbReference type="RefSeq" id="XP_003746632.2"/>
    </source>
</evidence>
<comment type="subcellular location">
    <subcellularLocation>
        <location evidence="1">Membrane</location>
    </subcellularLocation>
</comment>
<dbReference type="SMART" id="SM00382">
    <property type="entry name" value="AAA"/>
    <property type="match status" value="2"/>
</dbReference>
<dbReference type="GeneID" id="100906460"/>
<dbReference type="Gene3D" id="1.10.8.60">
    <property type="match status" value="1"/>
</dbReference>
<dbReference type="PROSITE" id="PS00674">
    <property type="entry name" value="AAA"/>
    <property type="match status" value="1"/>
</dbReference>
<keyword evidence="13" id="KW-1185">Reference proteome</keyword>
<evidence type="ECO:0000259" key="12">
    <source>
        <dbReference type="SMART" id="SM00382"/>
    </source>
</evidence>
<evidence type="ECO:0000313" key="13">
    <source>
        <dbReference type="Proteomes" id="UP000694867"/>
    </source>
</evidence>
<dbReference type="InterPro" id="IPR003959">
    <property type="entry name" value="ATPase_AAA_core"/>
</dbReference>